<evidence type="ECO:0000259" key="2">
    <source>
        <dbReference type="Pfam" id="PF02357"/>
    </source>
</evidence>
<reference evidence="3" key="1">
    <citation type="journal article" date="2021" name="PeerJ">
        <title>Extensive microbial diversity within the chicken gut microbiome revealed by metagenomics and culture.</title>
        <authorList>
            <person name="Gilroy R."/>
            <person name="Ravi A."/>
            <person name="Getino M."/>
            <person name="Pursley I."/>
            <person name="Horton D.L."/>
            <person name="Alikhan N.F."/>
            <person name="Baker D."/>
            <person name="Gharbi K."/>
            <person name="Hall N."/>
            <person name="Watson M."/>
            <person name="Adriaenssens E.M."/>
            <person name="Foster-Nyarko E."/>
            <person name="Jarju S."/>
            <person name="Secka A."/>
            <person name="Antonio M."/>
            <person name="Oren A."/>
            <person name="Chaudhuri R.R."/>
            <person name="La Ragione R."/>
            <person name="Hildebrand F."/>
            <person name="Pallen M.J."/>
        </authorList>
    </citation>
    <scope>NUCLEOTIDE SEQUENCE</scope>
    <source>
        <strain evidence="3">ChiHjej12B11-9795</strain>
    </source>
</reference>
<dbReference type="InterPro" id="IPR036735">
    <property type="entry name" value="NGN_dom_sf"/>
</dbReference>
<evidence type="ECO:0000313" key="4">
    <source>
        <dbReference type="Proteomes" id="UP000823862"/>
    </source>
</evidence>
<evidence type="ECO:0000256" key="1">
    <source>
        <dbReference type="ARBA" id="ARBA00023163"/>
    </source>
</evidence>
<dbReference type="AlphaFoldDB" id="A0A9D2KVT8"/>
<evidence type="ECO:0000313" key="3">
    <source>
        <dbReference type="EMBL" id="HJA85534.1"/>
    </source>
</evidence>
<name>A0A9D2KVT8_9BACE</name>
<dbReference type="EMBL" id="DWZI01000027">
    <property type="protein sequence ID" value="HJA85534.1"/>
    <property type="molecule type" value="Genomic_DNA"/>
</dbReference>
<reference evidence="3" key="2">
    <citation type="submission" date="2021-04" db="EMBL/GenBank/DDBJ databases">
        <authorList>
            <person name="Gilroy R."/>
        </authorList>
    </citation>
    <scope>NUCLEOTIDE SEQUENCE</scope>
    <source>
        <strain evidence="3">ChiHjej12B11-9795</strain>
    </source>
</reference>
<keyword evidence="1" id="KW-0804">Transcription</keyword>
<gene>
    <name evidence="3" type="ORF">H9950_04980</name>
</gene>
<protein>
    <submittedName>
        <fullName evidence="3">UpxY family transcription antiterminator</fullName>
    </submittedName>
</protein>
<dbReference type="Pfam" id="PF02357">
    <property type="entry name" value="NusG"/>
    <property type="match status" value="1"/>
</dbReference>
<dbReference type="InterPro" id="IPR006645">
    <property type="entry name" value="NGN-like_dom"/>
</dbReference>
<dbReference type="Proteomes" id="UP000823862">
    <property type="component" value="Unassembled WGS sequence"/>
</dbReference>
<dbReference type="NCBIfam" id="NF033644">
    <property type="entry name" value="antiterm_UpxY"/>
    <property type="match status" value="1"/>
</dbReference>
<feature type="domain" description="NusG-like N-terminal" evidence="2">
    <location>
        <begin position="21"/>
        <end position="117"/>
    </location>
</feature>
<dbReference type="CDD" id="cd09895">
    <property type="entry name" value="NGN_SP_UpxY"/>
    <property type="match status" value="1"/>
</dbReference>
<dbReference type="Gene3D" id="3.30.70.940">
    <property type="entry name" value="NusG, N-terminal domain"/>
    <property type="match status" value="1"/>
</dbReference>
<sequence>MEATTGIKIPADNQAGTGHRQWFVMRDLSRSNAKLPAREMLREKNIRHFTPMVWLMATANGKRQPRLVPYIQDLIFVYDTREVIDPLVERIRTFQYRYLRNTWREPMTVRDREMERFIRAVESTQSPRYYTPEEVTPDMRDRKIQIIGGPLDGYTGTLVTVRGSKHKRLLVEIPMLLAAAVEVEPEYIKLV</sequence>
<organism evidence="3 4">
    <name type="scientific">Candidatus Bacteroides avicola</name>
    <dbReference type="NCBI Taxonomy" id="2838468"/>
    <lineage>
        <taxon>Bacteria</taxon>
        <taxon>Pseudomonadati</taxon>
        <taxon>Bacteroidota</taxon>
        <taxon>Bacteroidia</taxon>
        <taxon>Bacteroidales</taxon>
        <taxon>Bacteroidaceae</taxon>
        <taxon>Bacteroides</taxon>
    </lineage>
</organism>
<proteinExistence type="predicted"/>
<comment type="caution">
    <text evidence="3">The sequence shown here is derived from an EMBL/GenBank/DDBJ whole genome shotgun (WGS) entry which is preliminary data.</text>
</comment>
<accession>A0A9D2KVT8</accession>
<dbReference type="GO" id="GO:0006354">
    <property type="term" value="P:DNA-templated transcription elongation"/>
    <property type="evidence" value="ECO:0007669"/>
    <property type="project" value="InterPro"/>
</dbReference>